<dbReference type="GO" id="GO:0016020">
    <property type="term" value="C:membrane"/>
    <property type="evidence" value="ECO:0007669"/>
    <property type="project" value="UniProtKB-SubCell"/>
</dbReference>
<feature type="transmembrane region" description="Helical" evidence="6">
    <location>
        <begin position="206"/>
        <end position="224"/>
    </location>
</feature>
<feature type="transmembrane region" description="Helical" evidence="6">
    <location>
        <begin position="236"/>
        <end position="254"/>
    </location>
</feature>
<evidence type="ECO:0000256" key="4">
    <source>
        <dbReference type="ARBA" id="ARBA00023136"/>
    </source>
</evidence>
<dbReference type="SMART" id="SM01417">
    <property type="entry name" value="Solute_trans_a"/>
    <property type="match status" value="1"/>
</dbReference>
<dbReference type="STRING" id="630390.A0A180H646"/>
<accession>A0A180H646</accession>
<feature type="transmembrane region" description="Helical" evidence="6">
    <location>
        <begin position="291"/>
        <end position="312"/>
    </location>
</feature>
<feature type="transmembrane region" description="Helical" evidence="6">
    <location>
        <begin position="408"/>
        <end position="429"/>
    </location>
</feature>
<sequence>MDHFHQDLRWHLVGTNGRSDRARAAGGFFRPGPGLGLAPWRDWCTTTASSPAVSQHTAPWSLQVLEPIHAGELLQTRSPLTTTPPRPDSQPEPAWEARPALGARQNSTQLAADRTSPTSHPRTTTHTHLPPAPNMFDARVCNATNTEITDESDFFSDKSINWDAHRIGWVIAGSMAILTIIISAYSVCQHARHYHRPAEQRQIIRIILMPPVYAVISFFSYRFFRAFTYYQLVETVYEAFAIGAFLFLLVQYIGNAPASQRQILASAPKRSVPFPFCFWRYRPSKPYFLHAIKWLVLQYCIFRPLITIVGIICEANHVLCATQYSVYFAQVYLEAIDFIVFSLALYGLMVFYTVTKIHLKGQSPLAKFLTIKGIVFFTFYQGFVFSILEKHGIIKGSLYWTPTNVSEGLQALCTTIEMVVFSIVMIFSFSAESYKAMKPGQTTSGWRSFLNSQNYSDFLFEAYISLCFFKDYASRKPYTRSTSKQAKATGLDFEQAYAWADSSVPAEEPAAVHDDKAFRLGYIHSKMGSVADSHQP</sequence>
<evidence type="ECO:0008006" key="10">
    <source>
        <dbReference type="Google" id="ProtNLM"/>
    </source>
</evidence>
<evidence type="ECO:0000313" key="8">
    <source>
        <dbReference type="EnsemblFungi" id="PTTG_08065-t43_1-p1"/>
    </source>
</evidence>
<evidence type="ECO:0000313" key="7">
    <source>
        <dbReference type="EMBL" id="OAW00149.1"/>
    </source>
</evidence>
<feature type="compositionally biased region" description="Low complexity" evidence="5">
    <location>
        <begin position="114"/>
        <end position="127"/>
    </location>
</feature>
<reference evidence="7" key="2">
    <citation type="submission" date="2016-05" db="EMBL/GenBank/DDBJ databases">
        <title>Comparative analysis highlights variable genome content of wheat rusts and divergence of the mating loci.</title>
        <authorList>
            <person name="Cuomo C.A."/>
            <person name="Bakkeren G."/>
            <person name="Szabo L."/>
            <person name="Khalil H."/>
            <person name="Joly D."/>
            <person name="Goldberg J."/>
            <person name="Young S."/>
            <person name="Zeng Q."/>
            <person name="Fellers J."/>
        </authorList>
    </citation>
    <scope>NUCLEOTIDE SEQUENCE [LARGE SCALE GENOMIC DNA]</scope>
    <source>
        <strain evidence="7">1-1 BBBD Race 1</strain>
    </source>
</reference>
<keyword evidence="3 6" id="KW-1133">Transmembrane helix</keyword>
<feature type="transmembrane region" description="Helical" evidence="6">
    <location>
        <begin position="167"/>
        <end position="185"/>
    </location>
</feature>
<name>A0A180H646_PUCT1</name>
<reference evidence="8" key="4">
    <citation type="submission" date="2025-05" db="UniProtKB">
        <authorList>
            <consortium name="EnsemblFungi"/>
        </authorList>
    </citation>
    <scope>IDENTIFICATION</scope>
    <source>
        <strain evidence="8">isolate 1-1 / race 1 (BBBD)</strain>
    </source>
</reference>
<dbReference type="Proteomes" id="UP000005240">
    <property type="component" value="Unassembled WGS sequence"/>
</dbReference>
<keyword evidence="9" id="KW-1185">Reference proteome</keyword>
<dbReference type="VEuPathDB" id="FungiDB:PTTG_08065"/>
<dbReference type="PANTHER" id="PTHR23423">
    <property type="entry name" value="ORGANIC SOLUTE TRANSPORTER-RELATED"/>
    <property type="match status" value="1"/>
</dbReference>
<proteinExistence type="predicted"/>
<feature type="region of interest" description="Disordered" evidence="5">
    <location>
        <begin position="75"/>
        <end position="135"/>
    </location>
</feature>
<protein>
    <recommendedName>
        <fullName evidence="10">DUF300-domain-containing protein</fullName>
    </recommendedName>
</protein>
<dbReference type="Pfam" id="PF03619">
    <property type="entry name" value="Solute_trans_a"/>
    <property type="match status" value="1"/>
</dbReference>
<evidence type="ECO:0000313" key="9">
    <source>
        <dbReference type="Proteomes" id="UP000005240"/>
    </source>
</evidence>
<evidence type="ECO:0000256" key="5">
    <source>
        <dbReference type="SAM" id="MobiDB-lite"/>
    </source>
</evidence>
<evidence type="ECO:0000256" key="3">
    <source>
        <dbReference type="ARBA" id="ARBA00022989"/>
    </source>
</evidence>
<dbReference type="OrthoDB" id="5348404at2759"/>
<dbReference type="EnsemblFungi" id="PTTG_08065-t43_1">
    <property type="protein sequence ID" value="PTTG_08065-t43_1-p1"/>
    <property type="gene ID" value="PTTG_08065"/>
</dbReference>
<reference evidence="8 9" key="3">
    <citation type="journal article" date="2017" name="G3 (Bethesda)">
        <title>Comparative analysis highlights variable genome content of wheat rusts and divergence of the mating loci.</title>
        <authorList>
            <person name="Cuomo C.A."/>
            <person name="Bakkeren G."/>
            <person name="Khalil H.B."/>
            <person name="Panwar V."/>
            <person name="Joly D."/>
            <person name="Linning R."/>
            <person name="Sakthikumar S."/>
            <person name="Song X."/>
            <person name="Adiconis X."/>
            <person name="Fan L."/>
            <person name="Goldberg J.M."/>
            <person name="Levin J.Z."/>
            <person name="Young S."/>
            <person name="Zeng Q."/>
            <person name="Anikster Y."/>
            <person name="Bruce M."/>
            <person name="Wang M."/>
            <person name="Yin C."/>
            <person name="McCallum B."/>
            <person name="Szabo L.J."/>
            <person name="Hulbert S."/>
            <person name="Chen X."/>
            <person name="Fellers J.P."/>
        </authorList>
    </citation>
    <scope>NUCLEOTIDE SEQUENCE</scope>
    <source>
        <strain evidence="9">Isolate 1-1 / race 1 (BBBD)</strain>
        <strain evidence="8">isolate 1-1 / race 1 (BBBD)</strain>
    </source>
</reference>
<reference evidence="7" key="1">
    <citation type="submission" date="2009-11" db="EMBL/GenBank/DDBJ databases">
        <authorList>
            <consortium name="The Broad Institute Genome Sequencing Platform"/>
            <person name="Ward D."/>
            <person name="Feldgarden M."/>
            <person name="Earl A."/>
            <person name="Young S.K."/>
            <person name="Zeng Q."/>
            <person name="Koehrsen M."/>
            <person name="Alvarado L."/>
            <person name="Berlin A."/>
            <person name="Bochicchio J."/>
            <person name="Borenstein D."/>
            <person name="Chapman S.B."/>
            <person name="Chen Z."/>
            <person name="Engels R."/>
            <person name="Freedman E."/>
            <person name="Gellesch M."/>
            <person name="Goldberg J."/>
            <person name="Griggs A."/>
            <person name="Gujja S."/>
            <person name="Heilman E."/>
            <person name="Heiman D."/>
            <person name="Hepburn T."/>
            <person name="Howarth C."/>
            <person name="Jen D."/>
            <person name="Larson L."/>
            <person name="Lewis B."/>
            <person name="Mehta T."/>
            <person name="Park D."/>
            <person name="Pearson M."/>
            <person name="Roberts A."/>
            <person name="Saif S."/>
            <person name="Shea T."/>
            <person name="Shenoy N."/>
            <person name="Sisk P."/>
            <person name="Stolte C."/>
            <person name="Sykes S."/>
            <person name="Thomson T."/>
            <person name="Walk T."/>
            <person name="White J."/>
            <person name="Yandava C."/>
            <person name="Izard J."/>
            <person name="Baranova O.V."/>
            <person name="Blanton J.M."/>
            <person name="Tanner A.C."/>
            <person name="Dewhirst F.E."/>
            <person name="Haas B."/>
            <person name="Nusbaum C."/>
            <person name="Birren B."/>
        </authorList>
    </citation>
    <scope>NUCLEOTIDE SEQUENCE [LARGE SCALE GENOMIC DNA]</scope>
    <source>
        <strain evidence="7">1-1 BBBD Race 1</strain>
    </source>
</reference>
<organism evidence="7">
    <name type="scientific">Puccinia triticina (isolate 1-1 / race 1 (BBBD))</name>
    <name type="common">Brown leaf rust fungus</name>
    <dbReference type="NCBI Taxonomy" id="630390"/>
    <lineage>
        <taxon>Eukaryota</taxon>
        <taxon>Fungi</taxon>
        <taxon>Dikarya</taxon>
        <taxon>Basidiomycota</taxon>
        <taxon>Pucciniomycotina</taxon>
        <taxon>Pucciniomycetes</taxon>
        <taxon>Pucciniales</taxon>
        <taxon>Pucciniaceae</taxon>
        <taxon>Puccinia</taxon>
    </lineage>
</organism>
<feature type="transmembrane region" description="Helical" evidence="6">
    <location>
        <begin position="366"/>
        <end position="388"/>
    </location>
</feature>
<keyword evidence="4 6" id="KW-0472">Membrane</keyword>
<comment type="subcellular location">
    <subcellularLocation>
        <location evidence="1">Membrane</location>
        <topology evidence="1">Multi-pass membrane protein</topology>
    </subcellularLocation>
</comment>
<keyword evidence="2 6" id="KW-0812">Transmembrane</keyword>
<dbReference type="EMBL" id="ADAS02000001">
    <property type="protein sequence ID" value="OAW00149.1"/>
    <property type="molecule type" value="Genomic_DNA"/>
</dbReference>
<evidence type="ECO:0000256" key="1">
    <source>
        <dbReference type="ARBA" id="ARBA00004141"/>
    </source>
</evidence>
<evidence type="ECO:0000256" key="6">
    <source>
        <dbReference type="SAM" id="Phobius"/>
    </source>
</evidence>
<dbReference type="InterPro" id="IPR005178">
    <property type="entry name" value="Ostalpha/TMEM184C"/>
</dbReference>
<gene>
    <name evidence="7" type="ORF">PTTG_08065</name>
</gene>
<evidence type="ECO:0000256" key="2">
    <source>
        <dbReference type="ARBA" id="ARBA00022692"/>
    </source>
</evidence>
<dbReference type="AlphaFoldDB" id="A0A180H646"/>
<feature type="transmembrane region" description="Helical" evidence="6">
    <location>
        <begin position="332"/>
        <end position="354"/>
    </location>
</feature>